<accession>A0A518CAH5</accession>
<evidence type="ECO:0000313" key="2">
    <source>
        <dbReference type="Proteomes" id="UP000318626"/>
    </source>
</evidence>
<dbReference type="Gene3D" id="3.30.450.40">
    <property type="match status" value="2"/>
</dbReference>
<evidence type="ECO:0008006" key="3">
    <source>
        <dbReference type="Google" id="ProtNLM"/>
    </source>
</evidence>
<protein>
    <recommendedName>
        <fullName evidence="3">GAF domain-containing protein</fullName>
    </recommendedName>
</protein>
<proteinExistence type="predicted"/>
<sequence>MTTTMAPSVLTSVSVWIHNETAGQLTSAYGYPAAPEGPLTHDLIQTSIHDRRSAIRSVDDGTLEIALPILITSEVVAAVLFTVHTSDDCKIALERWSRTDRDELGLAESAYRGLAHFETISPYVKFPRGSGLPGETWDDRKCRIIARIDQAKAFMRAAGARKEGLRYGLGIPVMATEHELECVLVILSTVDFPFQQAMETWLPSEDQTELSLVQTSYAVGISSPQRSNVSYGDGIVGRCYASRVPVMMHNADEDASLVPLFDQGTRFALALPIFNGDRLVQVLTLFG</sequence>
<dbReference type="OrthoDB" id="9148869at2"/>
<keyword evidence="2" id="KW-1185">Reference proteome</keyword>
<evidence type="ECO:0000313" key="1">
    <source>
        <dbReference type="EMBL" id="QDU76229.1"/>
    </source>
</evidence>
<gene>
    <name evidence="1" type="ORF">Pan97_32740</name>
</gene>
<dbReference type="Proteomes" id="UP000318626">
    <property type="component" value="Chromosome"/>
</dbReference>
<dbReference type="EMBL" id="CP036289">
    <property type="protein sequence ID" value="QDU76229.1"/>
    <property type="molecule type" value="Genomic_DNA"/>
</dbReference>
<reference evidence="2" key="1">
    <citation type="submission" date="2019-02" db="EMBL/GenBank/DDBJ databases">
        <title>Deep-cultivation of Planctomycetes and their phenomic and genomic characterization uncovers novel biology.</title>
        <authorList>
            <person name="Wiegand S."/>
            <person name="Jogler M."/>
            <person name="Boedeker C."/>
            <person name="Pinto D."/>
            <person name="Vollmers J."/>
            <person name="Rivas-Marin E."/>
            <person name="Kohn T."/>
            <person name="Peeters S.H."/>
            <person name="Heuer A."/>
            <person name="Rast P."/>
            <person name="Oberbeckmann S."/>
            <person name="Bunk B."/>
            <person name="Jeske O."/>
            <person name="Meyerdierks A."/>
            <person name="Storesund J.E."/>
            <person name="Kallscheuer N."/>
            <person name="Luecker S."/>
            <person name="Lage O.M."/>
            <person name="Pohl T."/>
            <person name="Merkel B.J."/>
            <person name="Hornburger P."/>
            <person name="Mueller R.-W."/>
            <person name="Bruemmer F."/>
            <person name="Labrenz M."/>
            <person name="Spormann A.M."/>
            <person name="Op den Camp H."/>
            <person name="Overmann J."/>
            <person name="Amann R."/>
            <person name="Jetten M.S.M."/>
            <person name="Mascher T."/>
            <person name="Medema M.H."/>
            <person name="Devos D.P."/>
            <person name="Kaster A.-K."/>
            <person name="Ovreas L."/>
            <person name="Rohde M."/>
            <person name="Galperin M.Y."/>
            <person name="Jogler C."/>
        </authorList>
    </citation>
    <scope>NUCLEOTIDE SEQUENCE [LARGE SCALE GENOMIC DNA]</scope>
    <source>
        <strain evidence="2">Pan97</strain>
    </source>
</reference>
<name>A0A518CAH5_9BACT</name>
<dbReference type="RefSeq" id="WP_144974188.1">
    <property type="nucleotide sequence ID" value="NZ_CP036289.1"/>
</dbReference>
<dbReference type="InterPro" id="IPR029016">
    <property type="entry name" value="GAF-like_dom_sf"/>
</dbReference>
<organism evidence="1 2">
    <name type="scientific">Bremerella volcania</name>
    <dbReference type="NCBI Taxonomy" id="2527984"/>
    <lineage>
        <taxon>Bacteria</taxon>
        <taxon>Pseudomonadati</taxon>
        <taxon>Planctomycetota</taxon>
        <taxon>Planctomycetia</taxon>
        <taxon>Pirellulales</taxon>
        <taxon>Pirellulaceae</taxon>
        <taxon>Bremerella</taxon>
    </lineage>
</organism>
<dbReference type="AlphaFoldDB" id="A0A518CAH5"/>
<dbReference type="SUPFAM" id="SSF55781">
    <property type="entry name" value="GAF domain-like"/>
    <property type="match status" value="2"/>
</dbReference>
<dbReference type="KEGG" id="bvo:Pan97_32740"/>